<proteinExistence type="predicted"/>
<name>A0AA38XY67_9EURO</name>
<reference evidence="2" key="1">
    <citation type="submission" date="2022-10" db="EMBL/GenBank/DDBJ databases">
        <title>Culturing micro-colonial fungi from biological soil crusts in the Mojave desert and describing Neophaeococcomyces mojavensis, and introducing the new genera and species Taxawa tesnikishii.</title>
        <authorList>
            <person name="Kurbessoian T."/>
            <person name="Stajich J.E."/>
        </authorList>
    </citation>
    <scope>NUCLEOTIDE SEQUENCE</scope>
    <source>
        <strain evidence="2">TK_35</strain>
    </source>
</reference>
<feature type="region of interest" description="Disordered" evidence="1">
    <location>
        <begin position="83"/>
        <end position="118"/>
    </location>
</feature>
<accession>A0AA38XY67</accession>
<evidence type="ECO:0000313" key="2">
    <source>
        <dbReference type="EMBL" id="KAJ9628331.1"/>
    </source>
</evidence>
<comment type="caution">
    <text evidence="2">The sequence shown here is derived from an EMBL/GenBank/DDBJ whole genome shotgun (WGS) entry which is preliminary data.</text>
</comment>
<dbReference type="Proteomes" id="UP001172681">
    <property type="component" value="Unassembled WGS sequence"/>
</dbReference>
<dbReference type="EMBL" id="JAPDRN010000072">
    <property type="protein sequence ID" value="KAJ9628331.1"/>
    <property type="molecule type" value="Genomic_DNA"/>
</dbReference>
<sequence>MRRGGGGGNERHSQTHPDDLLVTIIDFLMFPVSRDEGPISRVEVLSEVSLDVIRRGDHGPVTTDRVNYGVLITVVMNRRRRMRVRPHQRTTDRRGQVDYGGLMNHEQNVSVSDDRNKN</sequence>
<organism evidence="2 3">
    <name type="scientific">Knufia peltigerae</name>
    <dbReference type="NCBI Taxonomy" id="1002370"/>
    <lineage>
        <taxon>Eukaryota</taxon>
        <taxon>Fungi</taxon>
        <taxon>Dikarya</taxon>
        <taxon>Ascomycota</taxon>
        <taxon>Pezizomycotina</taxon>
        <taxon>Eurotiomycetes</taxon>
        <taxon>Chaetothyriomycetidae</taxon>
        <taxon>Chaetothyriales</taxon>
        <taxon>Trichomeriaceae</taxon>
        <taxon>Knufia</taxon>
    </lineage>
</organism>
<evidence type="ECO:0000313" key="3">
    <source>
        <dbReference type="Proteomes" id="UP001172681"/>
    </source>
</evidence>
<gene>
    <name evidence="2" type="ORF">H2204_009306</name>
</gene>
<protein>
    <submittedName>
        <fullName evidence="2">Uncharacterized protein</fullName>
    </submittedName>
</protein>
<evidence type="ECO:0000256" key="1">
    <source>
        <dbReference type="SAM" id="MobiDB-lite"/>
    </source>
</evidence>
<keyword evidence="3" id="KW-1185">Reference proteome</keyword>
<dbReference type="AlphaFoldDB" id="A0AA38XY67"/>